<dbReference type="Proteomes" id="UP001153050">
    <property type="component" value="Unassembled WGS sequence"/>
</dbReference>
<gene>
    <name evidence="1" type="ORF">MES5069_390043</name>
</gene>
<dbReference type="EMBL" id="CAKXZT010000134">
    <property type="protein sequence ID" value="CAH2403555.1"/>
    <property type="molecule type" value="Genomic_DNA"/>
</dbReference>
<name>A0ABN8K2I8_9HYPH</name>
<accession>A0ABN8K2I8</accession>
<protein>
    <submittedName>
        <fullName evidence="1">Uncharacterized protein</fullName>
    </submittedName>
</protein>
<keyword evidence="2" id="KW-1185">Reference proteome</keyword>
<evidence type="ECO:0000313" key="1">
    <source>
        <dbReference type="EMBL" id="CAH2403555.1"/>
    </source>
</evidence>
<reference evidence="1 2" key="1">
    <citation type="submission" date="2022-03" db="EMBL/GenBank/DDBJ databases">
        <authorList>
            <person name="Brunel B."/>
        </authorList>
    </citation>
    <scope>NUCLEOTIDE SEQUENCE [LARGE SCALE GENOMIC DNA]</scope>
    <source>
        <strain evidence="1">STM5069sample</strain>
    </source>
</reference>
<comment type="caution">
    <text evidence="1">The sequence shown here is derived from an EMBL/GenBank/DDBJ whole genome shotgun (WGS) entry which is preliminary data.</text>
</comment>
<evidence type="ECO:0000313" key="2">
    <source>
        <dbReference type="Proteomes" id="UP001153050"/>
    </source>
</evidence>
<organism evidence="1 2">
    <name type="scientific">Mesorhizobium escarrei</name>
    <dbReference type="NCBI Taxonomy" id="666018"/>
    <lineage>
        <taxon>Bacteria</taxon>
        <taxon>Pseudomonadati</taxon>
        <taxon>Pseudomonadota</taxon>
        <taxon>Alphaproteobacteria</taxon>
        <taxon>Hyphomicrobiales</taxon>
        <taxon>Phyllobacteriaceae</taxon>
        <taxon>Mesorhizobium</taxon>
    </lineage>
</organism>
<sequence>MGLETSQSHPVPMVCRRLRSKGASGAGYGNGVSFDAGYSSTATFWCTATAGVVGPDDSYVHPHVCIRARICFLSPSEQDQVS</sequence>
<proteinExistence type="predicted"/>